<evidence type="ECO:0000313" key="2">
    <source>
        <dbReference type="Proteomes" id="UP000255549"/>
    </source>
</evidence>
<evidence type="ECO:0000313" key="1">
    <source>
        <dbReference type="EMBL" id="SUM47451.1"/>
    </source>
</evidence>
<protein>
    <submittedName>
        <fullName evidence="1">Uncharacterized protein</fullName>
    </submittedName>
</protein>
<dbReference type="AlphaFoldDB" id="A0A380GBW3"/>
<accession>A0A380GBW3</accession>
<dbReference type="STRING" id="1141106.GCA_000308095_01178"/>
<reference evidence="1 2" key="1">
    <citation type="submission" date="2018-06" db="EMBL/GenBank/DDBJ databases">
        <authorList>
            <consortium name="Pathogen Informatics"/>
            <person name="Doyle S."/>
        </authorList>
    </citation>
    <scope>NUCLEOTIDE SEQUENCE [LARGE SCALE GENOMIC DNA]</scope>
    <source>
        <strain evidence="2">NCTC 11048</strain>
    </source>
</reference>
<organism evidence="1 2">
    <name type="scientific">Staphylococcus intermedius NCTC 11048</name>
    <dbReference type="NCBI Taxonomy" id="1141106"/>
    <lineage>
        <taxon>Bacteria</taxon>
        <taxon>Bacillati</taxon>
        <taxon>Bacillota</taxon>
        <taxon>Bacilli</taxon>
        <taxon>Bacillales</taxon>
        <taxon>Staphylococcaceae</taxon>
        <taxon>Staphylococcus</taxon>
        <taxon>Staphylococcus intermedius group</taxon>
    </lineage>
</organism>
<dbReference type="SUPFAM" id="SSF56399">
    <property type="entry name" value="ADP-ribosylation"/>
    <property type="match status" value="1"/>
</dbReference>
<dbReference type="RefSeq" id="WP_019168490.1">
    <property type="nucleotide sequence ID" value="NZ_CAIB01000157.1"/>
</dbReference>
<dbReference type="EMBL" id="UHDP01000003">
    <property type="protein sequence ID" value="SUM47451.1"/>
    <property type="molecule type" value="Genomic_DNA"/>
</dbReference>
<sequence>MKIKIVGYHGTTQESANSIIKESSFKKSTKSNEWLGHGVYFYELLEKAQWWCKGKVNPTIIETLILVDEDKLINLDRPSEEDKLGEFISVMDKEGRFVFDKDKAKRRCQIMNMYMLYVEAQVITATLISTNKKFKDMFMDMGYVRTVKQICVFDTNCIVYNELRIVE</sequence>
<name>A0A380GBW3_STAIN</name>
<dbReference type="Proteomes" id="UP000255549">
    <property type="component" value="Unassembled WGS sequence"/>
</dbReference>
<gene>
    <name evidence="1" type="ORF">NCTC11048_02534</name>
</gene>
<dbReference type="Gene3D" id="3.90.175.10">
    <property type="entry name" value="Diphtheria Toxin, domain 1"/>
    <property type="match status" value="1"/>
</dbReference>
<proteinExistence type="predicted"/>
<dbReference type="OrthoDB" id="274805at2"/>
<keyword evidence="2" id="KW-1185">Reference proteome</keyword>